<organism evidence="1 2">
    <name type="scientific">Dermacentor silvarum</name>
    <name type="common">Tick</name>
    <dbReference type="NCBI Taxonomy" id="543639"/>
    <lineage>
        <taxon>Eukaryota</taxon>
        <taxon>Metazoa</taxon>
        <taxon>Ecdysozoa</taxon>
        <taxon>Arthropoda</taxon>
        <taxon>Chelicerata</taxon>
        <taxon>Arachnida</taxon>
        <taxon>Acari</taxon>
        <taxon>Parasitiformes</taxon>
        <taxon>Ixodida</taxon>
        <taxon>Ixodoidea</taxon>
        <taxon>Ixodidae</taxon>
        <taxon>Rhipicephalinae</taxon>
        <taxon>Dermacentor</taxon>
    </lineage>
</organism>
<dbReference type="EMBL" id="CM023470">
    <property type="protein sequence ID" value="KAH7978536.1"/>
    <property type="molecule type" value="Genomic_DNA"/>
</dbReference>
<evidence type="ECO:0000313" key="2">
    <source>
        <dbReference type="Proteomes" id="UP000821865"/>
    </source>
</evidence>
<keyword evidence="2" id="KW-1185">Reference proteome</keyword>
<evidence type="ECO:0000313" key="1">
    <source>
        <dbReference type="EMBL" id="KAH7978536.1"/>
    </source>
</evidence>
<accession>A0ACB8DW70</accession>
<name>A0ACB8DW70_DERSI</name>
<comment type="caution">
    <text evidence="1">The sequence shown here is derived from an EMBL/GenBank/DDBJ whole genome shotgun (WGS) entry which is preliminary data.</text>
</comment>
<gene>
    <name evidence="1" type="ORF">HPB49_005814</name>
</gene>
<protein>
    <submittedName>
        <fullName evidence="1">Uncharacterized protein</fullName>
    </submittedName>
</protein>
<sequence>MEPIAVGSQFVTSTYSMTKDVPVFSIASPSQHAIYSGHHHTRSLHQVPSDHAPPAGIDEDSDLLLFTDTNRFFNDEAKRLLALRGRLRGFDNDEPAIYSDNSLGSGTGGGTSTLGLEGLKRKHGGVDAEVISAMPVSPSAAAPPPVVVKKRRLAANARERRRMHGLNVAFDRLRQVVPSIGDDRKLSKFETLQMAQSYITALTDLLVRDC</sequence>
<proteinExistence type="predicted"/>
<reference evidence="1" key="1">
    <citation type="submission" date="2020-05" db="EMBL/GenBank/DDBJ databases">
        <title>Large-scale comparative analyses of tick genomes elucidate their genetic diversity and vector capacities.</title>
        <authorList>
            <person name="Jia N."/>
            <person name="Wang J."/>
            <person name="Shi W."/>
            <person name="Du L."/>
            <person name="Sun Y."/>
            <person name="Zhan W."/>
            <person name="Jiang J."/>
            <person name="Wang Q."/>
            <person name="Zhang B."/>
            <person name="Ji P."/>
            <person name="Sakyi L.B."/>
            <person name="Cui X."/>
            <person name="Yuan T."/>
            <person name="Jiang B."/>
            <person name="Yang W."/>
            <person name="Lam T.T.-Y."/>
            <person name="Chang Q."/>
            <person name="Ding S."/>
            <person name="Wang X."/>
            <person name="Zhu J."/>
            <person name="Ruan X."/>
            <person name="Zhao L."/>
            <person name="Wei J."/>
            <person name="Que T."/>
            <person name="Du C."/>
            <person name="Cheng J."/>
            <person name="Dai P."/>
            <person name="Han X."/>
            <person name="Huang E."/>
            <person name="Gao Y."/>
            <person name="Liu J."/>
            <person name="Shao H."/>
            <person name="Ye R."/>
            <person name="Li L."/>
            <person name="Wei W."/>
            <person name="Wang X."/>
            <person name="Wang C."/>
            <person name="Yang T."/>
            <person name="Huo Q."/>
            <person name="Li W."/>
            <person name="Guo W."/>
            <person name="Chen H."/>
            <person name="Zhou L."/>
            <person name="Ni X."/>
            <person name="Tian J."/>
            <person name="Zhou Y."/>
            <person name="Sheng Y."/>
            <person name="Liu T."/>
            <person name="Pan Y."/>
            <person name="Xia L."/>
            <person name="Li J."/>
            <person name="Zhao F."/>
            <person name="Cao W."/>
        </authorList>
    </citation>
    <scope>NUCLEOTIDE SEQUENCE</scope>
    <source>
        <strain evidence="1">Dsil-2018</strain>
    </source>
</reference>
<dbReference type="Proteomes" id="UP000821865">
    <property type="component" value="Chromosome 1"/>
</dbReference>